<organism evidence="1 2">
    <name type="scientific">Apiospora rasikravindrae</name>
    <dbReference type="NCBI Taxonomy" id="990691"/>
    <lineage>
        <taxon>Eukaryota</taxon>
        <taxon>Fungi</taxon>
        <taxon>Dikarya</taxon>
        <taxon>Ascomycota</taxon>
        <taxon>Pezizomycotina</taxon>
        <taxon>Sordariomycetes</taxon>
        <taxon>Xylariomycetidae</taxon>
        <taxon>Amphisphaeriales</taxon>
        <taxon>Apiosporaceae</taxon>
        <taxon>Apiospora</taxon>
    </lineage>
</organism>
<dbReference type="InterPro" id="IPR029063">
    <property type="entry name" value="SAM-dependent_MTases_sf"/>
</dbReference>
<accession>A0ABR1U0A8</accession>
<dbReference type="EMBL" id="JAQQWK010000002">
    <property type="protein sequence ID" value="KAK8052334.1"/>
    <property type="molecule type" value="Genomic_DNA"/>
</dbReference>
<protein>
    <submittedName>
        <fullName evidence="1">O-methyltransferase</fullName>
    </submittedName>
</protein>
<comment type="caution">
    <text evidence="1">The sequence shown here is derived from an EMBL/GenBank/DDBJ whole genome shotgun (WGS) entry which is preliminary data.</text>
</comment>
<keyword evidence="2" id="KW-1185">Reference proteome</keyword>
<proteinExistence type="predicted"/>
<evidence type="ECO:0000313" key="2">
    <source>
        <dbReference type="Proteomes" id="UP001444661"/>
    </source>
</evidence>
<dbReference type="Gene3D" id="3.40.50.150">
    <property type="entry name" value="Vaccinia Virus protein VP39"/>
    <property type="match status" value="1"/>
</dbReference>
<evidence type="ECO:0000313" key="1">
    <source>
        <dbReference type="EMBL" id="KAK8052334.1"/>
    </source>
</evidence>
<gene>
    <name evidence="1" type="ORF">PG993_003719</name>
</gene>
<reference evidence="1 2" key="1">
    <citation type="submission" date="2023-01" db="EMBL/GenBank/DDBJ databases">
        <title>Analysis of 21 Apiospora genomes using comparative genomics revels a genus with tremendous synthesis potential of carbohydrate active enzymes and secondary metabolites.</title>
        <authorList>
            <person name="Sorensen T."/>
        </authorList>
    </citation>
    <scope>NUCLEOTIDE SEQUENCE [LARGE SCALE GENOMIC DNA]</scope>
    <source>
        <strain evidence="1 2">CBS 33761</strain>
    </source>
</reference>
<dbReference type="Proteomes" id="UP001444661">
    <property type="component" value="Unassembled WGS sequence"/>
</dbReference>
<name>A0ABR1U0A8_9PEZI</name>
<sequence>MPQMGVSMYQAAVDIGLMLQVSARERTEPQWRVLLRSAGFRIVRIWWPAVSGTEAVIEAEFYNGDEDENDVEEEDDDDEEEIWIEDAMELVREGLRRKLTSDRG</sequence>